<dbReference type="RefSeq" id="WP_038074782.1">
    <property type="nucleotide sequence ID" value="NZ_JHEG04000001.1"/>
</dbReference>
<evidence type="ECO:0000259" key="1">
    <source>
        <dbReference type="Pfam" id="PF05050"/>
    </source>
</evidence>
<keyword evidence="2" id="KW-0489">Methyltransferase</keyword>
<dbReference type="GO" id="GO:0032259">
    <property type="term" value="P:methylation"/>
    <property type="evidence" value="ECO:0007669"/>
    <property type="project" value="UniProtKB-KW"/>
</dbReference>
<keyword evidence="3" id="KW-1185">Reference proteome</keyword>
<dbReference type="InterPro" id="IPR006342">
    <property type="entry name" value="FkbM_mtfrase"/>
</dbReference>
<evidence type="ECO:0000313" key="2">
    <source>
        <dbReference type="EMBL" id="KAF3886569.1"/>
    </source>
</evidence>
<feature type="domain" description="Methyltransferase FkbM" evidence="1">
    <location>
        <begin position="50"/>
        <end position="220"/>
    </location>
</feature>
<dbReference type="Proteomes" id="UP000029738">
    <property type="component" value="Unassembled WGS sequence"/>
</dbReference>
<name>A0A8S9T4V9_9CYAN</name>
<evidence type="ECO:0000313" key="3">
    <source>
        <dbReference type="Proteomes" id="UP000029738"/>
    </source>
</evidence>
<keyword evidence="2" id="KW-0808">Transferase</keyword>
<dbReference type="EMBL" id="JHEG04000001">
    <property type="protein sequence ID" value="KAF3886569.1"/>
    <property type="molecule type" value="Genomic_DNA"/>
</dbReference>
<dbReference type="SUPFAM" id="SSF53335">
    <property type="entry name" value="S-adenosyl-L-methionine-dependent methyltransferases"/>
    <property type="match status" value="1"/>
</dbReference>
<gene>
    <name evidence="2" type="ORF">DA73_0400014600</name>
</gene>
<reference evidence="2" key="1">
    <citation type="journal article" date="2015" name="Genome Announc.">
        <title>Draft Genome Sequence of Tolypothrix boutellei Strain VB521301.</title>
        <authorList>
            <person name="Chandrababunaidu M.M."/>
            <person name="Singh D."/>
            <person name="Sen D."/>
            <person name="Bhan S."/>
            <person name="Das S."/>
            <person name="Gupta A."/>
            <person name="Adhikary S.P."/>
            <person name="Tripathy S."/>
        </authorList>
    </citation>
    <scope>NUCLEOTIDE SEQUENCE</scope>
    <source>
        <strain evidence="2">VB521301</strain>
    </source>
</reference>
<dbReference type="InterPro" id="IPR029063">
    <property type="entry name" value="SAM-dependent_MTases_sf"/>
</dbReference>
<organism evidence="2 3">
    <name type="scientific">Tolypothrix bouteillei VB521301</name>
    <dbReference type="NCBI Taxonomy" id="1479485"/>
    <lineage>
        <taxon>Bacteria</taxon>
        <taxon>Bacillati</taxon>
        <taxon>Cyanobacteriota</taxon>
        <taxon>Cyanophyceae</taxon>
        <taxon>Nostocales</taxon>
        <taxon>Tolypothrichaceae</taxon>
        <taxon>Tolypothrix</taxon>
    </lineage>
</organism>
<reference evidence="2" key="2">
    <citation type="submission" date="2019-11" db="EMBL/GenBank/DDBJ databases">
        <title>Improved Assembly of Tolypothrix boutellei genome.</title>
        <authorList>
            <person name="Sarangi A.N."/>
            <person name="Mukherjee M."/>
            <person name="Ghosh S."/>
            <person name="Singh D."/>
            <person name="Das A."/>
            <person name="Kant S."/>
            <person name="Prusty A."/>
            <person name="Tripathy S."/>
        </authorList>
    </citation>
    <scope>NUCLEOTIDE SEQUENCE</scope>
    <source>
        <strain evidence="2">VB521301</strain>
    </source>
</reference>
<dbReference type="PANTHER" id="PTHR34203">
    <property type="entry name" value="METHYLTRANSFERASE, FKBM FAMILY PROTEIN"/>
    <property type="match status" value="1"/>
</dbReference>
<protein>
    <submittedName>
        <fullName evidence="2">FkbM family methyltransferase</fullName>
    </submittedName>
</protein>
<accession>A0A8S9T4V9</accession>
<dbReference type="Gene3D" id="3.40.50.150">
    <property type="entry name" value="Vaccinia Virus protein VP39"/>
    <property type="match status" value="1"/>
</dbReference>
<dbReference type="InterPro" id="IPR052514">
    <property type="entry name" value="SAM-dependent_MTase"/>
</dbReference>
<comment type="caution">
    <text evidence="2">The sequence shown here is derived from an EMBL/GenBank/DDBJ whole genome shotgun (WGS) entry which is preliminary data.</text>
</comment>
<dbReference type="PANTHER" id="PTHR34203:SF15">
    <property type="entry name" value="SLL1173 PROTEIN"/>
    <property type="match status" value="1"/>
</dbReference>
<dbReference type="AlphaFoldDB" id="A0A8S9T4V9"/>
<sequence length="250" mass="28885">MEFKKLTLPNNLECYYLGKEETEYIYSEIFTEQQYIRNGIAINEGNCIFDVGANIGLFSLFINKLQKKVKIYAFEPVREIFEILQANIRLHSVANISLFNYGLSSQNKADVLFTFYPNMAGNSTIKPIEKLEQRKVMTSLLNEEKVKYLFQSQLVKGEVKTLSSIVNDLNIRSIDLLKIDVEGEEYQVLQGINQSDWKKIKQVVIEVHAREGRLERIQEILTNNEFNVVVEKNSLVPDTLNTFNVYGVRP</sequence>
<proteinExistence type="predicted"/>
<dbReference type="Pfam" id="PF05050">
    <property type="entry name" value="Methyltransf_21"/>
    <property type="match status" value="1"/>
</dbReference>
<dbReference type="NCBIfam" id="TIGR01444">
    <property type="entry name" value="fkbM_fam"/>
    <property type="match status" value="1"/>
</dbReference>
<dbReference type="GO" id="GO:0008168">
    <property type="term" value="F:methyltransferase activity"/>
    <property type="evidence" value="ECO:0007669"/>
    <property type="project" value="UniProtKB-KW"/>
</dbReference>